<organism evidence="1 2">
    <name type="scientific">Xenopus laevis</name>
    <name type="common">African clawed frog</name>
    <dbReference type="NCBI Taxonomy" id="8355"/>
    <lineage>
        <taxon>Eukaryota</taxon>
        <taxon>Metazoa</taxon>
        <taxon>Chordata</taxon>
        <taxon>Craniata</taxon>
        <taxon>Vertebrata</taxon>
        <taxon>Euteleostomi</taxon>
        <taxon>Amphibia</taxon>
        <taxon>Batrachia</taxon>
        <taxon>Anura</taxon>
        <taxon>Pipoidea</taxon>
        <taxon>Pipidae</taxon>
        <taxon>Xenopodinae</taxon>
        <taxon>Xenopus</taxon>
        <taxon>Xenopus</taxon>
    </lineage>
</organism>
<evidence type="ECO:0000313" key="1">
    <source>
        <dbReference type="EMBL" id="OCT80120.1"/>
    </source>
</evidence>
<dbReference type="Proteomes" id="UP000694892">
    <property type="component" value="Chromosome 5L"/>
</dbReference>
<protein>
    <submittedName>
        <fullName evidence="1">Uncharacterized protein</fullName>
    </submittedName>
</protein>
<evidence type="ECO:0000313" key="2">
    <source>
        <dbReference type="Proteomes" id="UP000694892"/>
    </source>
</evidence>
<proteinExistence type="predicted"/>
<name>A0A974HJH1_XENLA</name>
<sequence>MGSEDGLQTLPFTGPRPGNDLPNTILSTYKCWQIVARKAYLNTNQWSPAMPLWHNRLLGQFLQIPDPSIWTNKGVTELRHILLENVLKTFDHLKREYDLPNHYLFQYLQLKHAFSAQFPGNTVQLREPGIEKLLKLEELHHLTSILYGGLMDLMPDPLAISAISG</sequence>
<reference evidence="2" key="1">
    <citation type="journal article" date="2016" name="Nature">
        <title>Genome evolution in the allotetraploid frog Xenopus laevis.</title>
        <authorList>
            <person name="Session A.M."/>
            <person name="Uno Y."/>
            <person name="Kwon T."/>
            <person name="Chapman J.A."/>
            <person name="Toyoda A."/>
            <person name="Takahashi S."/>
            <person name="Fukui A."/>
            <person name="Hikosaka A."/>
            <person name="Suzuki A."/>
            <person name="Kondo M."/>
            <person name="van Heeringen S.J."/>
            <person name="Quigley I."/>
            <person name="Heinz S."/>
            <person name="Ogino H."/>
            <person name="Ochi H."/>
            <person name="Hellsten U."/>
            <person name="Lyons J.B."/>
            <person name="Simakov O."/>
            <person name="Putnam N."/>
            <person name="Stites J."/>
            <person name="Kuroki Y."/>
            <person name="Tanaka T."/>
            <person name="Michiue T."/>
            <person name="Watanabe M."/>
            <person name="Bogdanovic O."/>
            <person name="Lister R."/>
            <person name="Georgiou G."/>
            <person name="Paranjpe S.S."/>
            <person name="van Kruijsbergen I."/>
            <person name="Shu S."/>
            <person name="Carlson J."/>
            <person name="Kinoshita T."/>
            <person name="Ohta Y."/>
            <person name="Mawaribuchi S."/>
            <person name="Jenkins J."/>
            <person name="Grimwood J."/>
            <person name="Schmutz J."/>
            <person name="Mitros T."/>
            <person name="Mozaffari S.V."/>
            <person name="Suzuki Y."/>
            <person name="Haramoto Y."/>
            <person name="Yamamoto T.S."/>
            <person name="Takagi C."/>
            <person name="Heald R."/>
            <person name="Miller K."/>
            <person name="Haudenschild C."/>
            <person name="Kitzman J."/>
            <person name="Nakayama T."/>
            <person name="Izutsu Y."/>
            <person name="Robert J."/>
            <person name="Fortriede J."/>
            <person name="Burns K."/>
            <person name="Lotay V."/>
            <person name="Karimi K."/>
            <person name="Yasuoka Y."/>
            <person name="Dichmann D.S."/>
            <person name="Flajnik M.F."/>
            <person name="Houston D.W."/>
            <person name="Shendure J."/>
            <person name="DuPasquier L."/>
            <person name="Vize P.D."/>
            <person name="Zorn A.M."/>
            <person name="Ito M."/>
            <person name="Marcotte E.M."/>
            <person name="Wallingford J.B."/>
            <person name="Ito Y."/>
            <person name="Asashima M."/>
            <person name="Ueno N."/>
            <person name="Matsuda Y."/>
            <person name="Veenstra G.J."/>
            <person name="Fujiyama A."/>
            <person name="Harland R.M."/>
            <person name="Taira M."/>
            <person name="Rokhsar D.S."/>
        </authorList>
    </citation>
    <scope>NUCLEOTIDE SEQUENCE [LARGE SCALE GENOMIC DNA]</scope>
    <source>
        <strain evidence="2">J</strain>
    </source>
</reference>
<dbReference type="AlphaFoldDB" id="A0A974HJH1"/>
<gene>
    <name evidence="1" type="ORF">XELAEV_18026926mg</name>
</gene>
<accession>A0A974HJH1</accession>
<dbReference type="EMBL" id="CM004474">
    <property type="protein sequence ID" value="OCT80120.1"/>
    <property type="molecule type" value="Genomic_DNA"/>
</dbReference>